<sequence>MKERHQQNLGLVSLDIPLISNLNAWLNIALIRLYHFNEGSMRTRKRTLELLNRFQKIEIADLRIAALDQWELFLVKLLRAAMVQDALIVIDRPFRLVPDLPDAEMIQDSLDRIDEFYESCQIYDYVWNRDRYQIDDVQES</sequence>
<dbReference type="Proteomes" id="UP000001933">
    <property type="component" value="Chromosome"/>
</dbReference>
<dbReference type="eggNOG" id="COG1119">
    <property type="taxonomic scope" value="Bacteria"/>
</dbReference>
<keyword evidence="2" id="KW-1185">Reference proteome</keyword>
<accession>Q2LXR6</accession>
<dbReference type="RefSeq" id="WP_011418888.1">
    <property type="nucleotide sequence ID" value="NC_007759.1"/>
</dbReference>
<evidence type="ECO:0000313" key="2">
    <source>
        <dbReference type="Proteomes" id="UP000001933"/>
    </source>
</evidence>
<evidence type="ECO:0000313" key="1">
    <source>
        <dbReference type="EMBL" id="ABC78872.1"/>
    </source>
</evidence>
<dbReference type="AlphaFoldDB" id="Q2LXR6"/>
<dbReference type="HOGENOM" id="CLU_1834166_0_0_7"/>
<name>Q2LXR6_SYNAS</name>
<gene>
    <name evidence="1" type="ORF">SYN_01689</name>
</gene>
<dbReference type="OrthoDB" id="8563327at2"/>
<dbReference type="STRING" id="56780.SYN_01689"/>
<reference evidence="1 2" key="1">
    <citation type="journal article" date="2007" name="Proc. Natl. Acad. Sci. U.S.A.">
        <title>The genome of Syntrophus aciditrophicus: life at the thermodynamic limit of microbial growth.</title>
        <authorList>
            <person name="McInerney M.J."/>
            <person name="Rohlin L."/>
            <person name="Mouttaki H."/>
            <person name="Kim U."/>
            <person name="Krupp R.S."/>
            <person name="Rios-Hernandez L."/>
            <person name="Sieber J."/>
            <person name="Struchtemeyer C.G."/>
            <person name="Bhattacharyya A."/>
            <person name="Campbell J.W."/>
            <person name="Gunsalus R.P."/>
        </authorList>
    </citation>
    <scope>NUCLEOTIDE SEQUENCE [LARGE SCALE GENOMIC DNA]</scope>
    <source>
        <strain evidence="1 2">SB</strain>
    </source>
</reference>
<dbReference type="KEGG" id="sat:SYN_01689"/>
<dbReference type="InParanoid" id="Q2LXR6"/>
<organism evidence="1 2">
    <name type="scientific">Syntrophus aciditrophicus (strain SB)</name>
    <dbReference type="NCBI Taxonomy" id="56780"/>
    <lineage>
        <taxon>Bacteria</taxon>
        <taxon>Pseudomonadati</taxon>
        <taxon>Thermodesulfobacteriota</taxon>
        <taxon>Syntrophia</taxon>
        <taxon>Syntrophales</taxon>
        <taxon>Syntrophaceae</taxon>
        <taxon>Syntrophus</taxon>
    </lineage>
</organism>
<proteinExistence type="predicted"/>
<protein>
    <submittedName>
        <fullName evidence="1">Hypothetical cytosolic protein</fullName>
    </submittedName>
</protein>
<dbReference type="EMBL" id="CP000252">
    <property type="protein sequence ID" value="ABC78872.1"/>
    <property type="molecule type" value="Genomic_DNA"/>
</dbReference>